<accession>A0ABM1MGS3</accession>
<comment type="similarity">
    <text evidence="2">Belongs to the major facilitator superfamily.</text>
</comment>
<evidence type="ECO:0000256" key="7">
    <source>
        <dbReference type="SAM" id="Phobius"/>
    </source>
</evidence>
<evidence type="ECO:0000313" key="9">
    <source>
        <dbReference type="Proteomes" id="UP000695000"/>
    </source>
</evidence>
<keyword evidence="9" id="KW-1185">Reference proteome</keyword>
<feature type="domain" description="Major facilitator superfamily (MFS) profile" evidence="8">
    <location>
        <begin position="20"/>
        <end position="324"/>
    </location>
</feature>
<evidence type="ECO:0000256" key="4">
    <source>
        <dbReference type="ARBA" id="ARBA00022692"/>
    </source>
</evidence>
<sequence length="324" mass="36364">MADFEEAIEATKFGTFNILIILLGLPSGWVTIFETTDISFVNPVAHCDLNYGIDEGGFIFSVTYLGENLGMLTGSPVWGFFSDTFGRRKVIIFCYTMHAFVVSITGQSQTYIMLLVLKFIGGFIVNGPFSILTTIFSEFHSAKYRARVMLMIGVIAASANIILPVVAWGILLLQVNINIGDYHFHSWNILLHLCAIPSIACAIAYIFVPESPKYLMASGRNDEALLVFKKMYRLNTGKPENTYPVRDLVEEVLIGMDDEDDANTQDMSKAKMAYRKMAKGFKQSSKLFFPPHLKCFLIICVMQLGVMMGLNTFRLWIPEIFSTL</sequence>
<evidence type="ECO:0000259" key="8">
    <source>
        <dbReference type="PROSITE" id="PS50850"/>
    </source>
</evidence>
<proteinExistence type="inferred from homology"/>
<keyword evidence="6 7" id="KW-0472">Membrane</keyword>
<dbReference type="GeneID" id="108560643"/>
<feature type="transmembrane region" description="Helical" evidence="7">
    <location>
        <begin position="112"/>
        <end position="136"/>
    </location>
</feature>
<dbReference type="PANTHER" id="PTHR23511:SF36">
    <property type="entry name" value="EG:BACR7A4.13 PROTEIN-RELATED"/>
    <property type="match status" value="1"/>
</dbReference>
<evidence type="ECO:0000313" key="10">
    <source>
        <dbReference type="RefSeq" id="XP_017773773.1"/>
    </source>
</evidence>
<protein>
    <submittedName>
        <fullName evidence="10">Synaptic vesicle glycoprotein 2B-like</fullName>
    </submittedName>
</protein>
<feature type="transmembrane region" description="Helical" evidence="7">
    <location>
        <begin position="148"/>
        <end position="177"/>
    </location>
</feature>
<dbReference type="SUPFAM" id="SSF103473">
    <property type="entry name" value="MFS general substrate transporter"/>
    <property type="match status" value="1"/>
</dbReference>
<reference evidence="10" key="1">
    <citation type="submission" date="2025-08" db="UniProtKB">
        <authorList>
            <consortium name="RefSeq"/>
        </authorList>
    </citation>
    <scope>IDENTIFICATION</scope>
    <source>
        <tissue evidence="10">Whole Larva</tissue>
    </source>
</reference>
<evidence type="ECO:0000256" key="6">
    <source>
        <dbReference type="ARBA" id="ARBA00023136"/>
    </source>
</evidence>
<dbReference type="PROSITE" id="PS50850">
    <property type="entry name" value="MFS"/>
    <property type="match status" value="1"/>
</dbReference>
<organism evidence="9 10">
    <name type="scientific">Nicrophorus vespilloides</name>
    <name type="common">Boreal carrion beetle</name>
    <dbReference type="NCBI Taxonomy" id="110193"/>
    <lineage>
        <taxon>Eukaryota</taxon>
        <taxon>Metazoa</taxon>
        <taxon>Ecdysozoa</taxon>
        <taxon>Arthropoda</taxon>
        <taxon>Hexapoda</taxon>
        <taxon>Insecta</taxon>
        <taxon>Pterygota</taxon>
        <taxon>Neoptera</taxon>
        <taxon>Endopterygota</taxon>
        <taxon>Coleoptera</taxon>
        <taxon>Polyphaga</taxon>
        <taxon>Staphyliniformia</taxon>
        <taxon>Silphidae</taxon>
        <taxon>Nicrophorinae</taxon>
        <taxon>Nicrophorus</taxon>
    </lineage>
</organism>
<feature type="transmembrane region" description="Helical" evidence="7">
    <location>
        <begin position="189"/>
        <end position="208"/>
    </location>
</feature>
<dbReference type="Gene3D" id="1.20.1250.20">
    <property type="entry name" value="MFS general substrate transporter like domains"/>
    <property type="match status" value="1"/>
</dbReference>
<keyword evidence="5 7" id="KW-1133">Transmembrane helix</keyword>
<feature type="non-terminal residue" evidence="10">
    <location>
        <position position="324"/>
    </location>
</feature>
<dbReference type="PANTHER" id="PTHR23511">
    <property type="entry name" value="SYNAPTIC VESICLE GLYCOPROTEIN 2"/>
    <property type="match status" value="1"/>
</dbReference>
<comment type="subcellular location">
    <subcellularLocation>
        <location evidence="1">Membrane</location>
        <topology evidence="1">Multi-pass membrane protein</topology>
    </subcellularLocation>
</comment>
<dbReference type="Pfam" id="PF00083">
    <property type="entry name" value="Sugar_tr"/>
    <property type="match status" value="1"/>
</dbReference>
<keyword evidence="3" id="KW-0813">Transport</keyword>
<dbReference type="InterPro" id="IPR005828">
    <property type="entry name" value="MFS_sugar_transport-like"/>
</dbReference>
<dbReference type="InterPro" id="IPR020846">
    <property type="entry name" value="MFS_dom"/>
</dbReference>
<name>A0ABM1MGS3_NICVS</name>
<dbReference type="InterPro" id="IPR036259">
    <property type="entry name" value="MFS_trans_sf"/>
</dbReference>
<feature type="transmembrane region" description="Helical" evidence="7">
    <location>
        <begin position="295"/>
        <end position="317"/>
    </location>
</feature>
<dbReference type="RefSeq" id="XP_017773773.1">
    <property type="nucleotide sequence ID" value="XM_017918284.1"/>
</dbReference>
<evidence type="ECO:0000256" key="2">
    <source>
        <dbReference type="ARBA" id="ARBA00008335"/>
    </source>
</evidence>
<evidence type="ECO:0000256" key="3">
    <source>
        <dbReference type="ARBA" id="ARBA00022448"/>
    </source>
</evidence>
<gene>
    <name evidence="10" type="primary">LOC108560643</name>
</gene>
<evidence type="ECO:0000256" key="5">
    <source>
        <dbReference type="ARBA" id="ARBA00022989"/>
    </source>
</evidence>
<dbReference type="Proteomes" id="UP000695000">
    <property type="component" value="Unplaced"/>
</dbReference>
<evidence type="ECO:0000256" key="1">
    <source>
        <dbReference type="ARBA" id="ARBA00004141"/>
    </source>
</evidence>
<keyword evidence="4 7" id="KW-0812">Transmembrane</keyword>